<gene>
    <name evidence="2" type="ORF">EHS24_004248</name>
</gene>
<feature type="compositionally biased region" description="Acidic residues" evidence="1">
    <location>
        <begin position="494"/>
        <end position="503"/>
    </location>
</feature>
<accession>A0A427Y4N2</accession>
<organism evidence="2 3">
    <name type="scientific">Apiotrichum porosum</name>
    <dbReference type="NCBI Taxonomy" id="105984"/>
    <lineage>
        <taxon>Eukaryota</taxon>
        <taxon>Fungi</taxon>
        <taxon>Dikarya</taxon>
        <taxon>Basidiomycota</taxon>
        <taxon>Agaricomycotina</taxon>
        <taxon>Tremellomycetes</taxon>
        <taxon>Trichosporonales</taxon>
        <taxon>Trichosporonaceae</taxon>
        <taxon>Apiotrichum</taxon>
    </lineage>
</organism>
<dbReference type="GeneID" id="39588791"/>
<name>A0A427Y4N2_9TREE</name>
<feature type="region of interest" description="Disordered" evidence="1">
    <location>
        <begin position="436"/>
        <end position="518"/>
    </location>
</feature>
<evidence type="ECO:0000313" key="2">
    <source>
        <dbReference type="EMBL" id="RSH86044.1"/>
    </source>
</evidence>
<dbReference type="RefSeq" id="XP_028478829.1">
    <property type="nucleotide sequence ID" value="XM_028619857.1"/>
</dbReference>
<reference evidence="2 3" key="1">
    <citation type="submission" date="2018-11" db="EMBL/GenBank/DDBJ databases">
        <title>Genome sequence of Apiotrichum porosum DSM 27194.</title>
        <authorList>
            <person name="Aliyu H."/>
            <person name="Gorte O."/>
            <person name="Ochsenreither K."/>
        </authorList>
    </citation>
    <scope>NUCLEOTIDE SEQUENCE [LARGE SCALE GENOMIC DNA]</scope>
    <source>
        <strain evidence="2 3">DSM 27194</strain>
    </source>
</reference>
<keyword evidence="3" id="KW-1185">Reference proteome</keyword>
<feature type="compositionally biased region" description="Basic and acidic residues" evidence="1">
    <location>
        <begin position="465"/>
        <end position="485"/>
    </location>
</feature>
<evidence type="ECO:0000313" key="3">
    <source>
        <dbReference type="Proteomes" id="UP000279236"/>
    </source>
</evidence>
<feature type="compositionally biased region" description="Basic and acidic residues" evidence="1">
    <location>
        <begin position="506"/>
        <end position="518"/>
    </location>
</feature>
<protein>
    <submittedName>
        <fullName evidence="2">Uncharacterized protein</fullName>
    </submittedName>
</protein>
<dbReference type="EMBL" id="RSCE01000002">
    <property type="protein sequence ID" value="RSH86044.1"/>
    <property type="molecule type" value="Genomic_DNA"/>
</dbReference>
<feature type="compositionally biased region" description="Basic and acidic residues" evidence="1">
    <location>
        <begin position="436"/>
        <end position="457"/>
    </location>
</feature>
<comment type="caution">
    <text evidence="2">The sequence shown here is derived from an EMBL/GenBank/DDBJ whole genome shotgun (WGS) entry which is preliminary data.</text>
</comment>
<proteinExistence type="predicted"/>
<dbReference type="OrthoDB" id="10686502at2759"/>
<dbReference type="AlphaFoldDB" id="A0A427Y4N2"/>
<evidence type="ECO:0000256" key="1">
    <source>
        <dbReference type="SAM" id="MobiDB-lite"/>
    </source>
</evidence>
<dbReference type="Proteomes" id="UP000279236">
    <property type="component" value="Unassembled WGS sequence"/>
</dbReference>
<sequence length="518" mass="58552">MLDAACFPHLVDLVFEHALYDSLLALRTASKSFRQAADDRLIEEIIVSRECKDGESWCYVFHPYGGVPALMEFNEAAFKHTHGLEHRASYPMLAPDAFAKTRNVSFFGVVHLPQLFLVEHGLQPSFAAFLDSHTTYPELVANCETVVAWGRTPPFINSNGEPRPAVFRKDCPLLSSKTKKLVYNIGHQQSPHPWTGFEGVKEIVFILPPYRDDHYTGAPVSLLNLMEMIGHWKWAPLTIVGANCLPVHPCPYDGTDDPYVAFRNCLVDAYGDRYSGKKRPSRCKKMKAVKKIKFIAHREYYHLVGHKTYSHETHTFMSPKQVDSFPFPDDKDAELPKVYTTPFPDDDDDEIFNRPYPQTVGDEPCGPYGLRLGATSDKFDSFGFRSVGDKYDLGGDEYDLVGNERDLAIEEHDRTGDEHDLSGNGYDLVGDEHALAGNERDLASEEHDRTGDEHDLSGNEYDLVGDEHALSGNEHDLASEEHDWTADNQHSTGEEQDSSDEYGEQILDRTEWRRTGFK</sequence>